<dbReference type="Proteomes" id="UP001148737">
    <property type="component" value="Unassembled WGS sequence"/>
</dbReference>
<proteinExistence type="predicted"/>
<comment type="caution">
    <text evidence="1">The sequence shown here is derived from an EMBL/GenBank/DDBJ whole genome shotgun (WGS) entry which is preliminary data.</text>
</comment>
<accession>A0ACC1QG86</accession>
<gene>
    <name evidence="1" type="ORF">NLG97_g9887</name>
</gene>
<name>A0ACC1QG86_9HYPO</name>
<reference evidence="1" key="1">
    <citation type="submission" date="2022-07" db="EMBL/GenBank/DDBJ databases">
        <title>Genome Sequence of Lecanicillium saksenae.</title>
        <authorList>
            <person name="Buettner E."/>
        </authorList>
    </citation>
    <scope>NUCLEOTIDE SEQUENCE</scope>
    <source>
        <strain evidence="1">VT-O1</strain>
    </source>
</reference>
<keyword evidence="2" id="KW-1185">Reference proteome</keyword>
<sequence>MERDAFPGFLRMKALGNLIPPTLVMRLIIGLVAMFGAFWTGFVLIFLNKSRATRCWVILPFSVGVYFLASYQYSLDPIMALLGFSEYTPFNFSRIREPYVRTLLVKRAFIVLLVTALVTAALCVLFIFVPGKRL</sequence>
<organism evidence="1 2">
    <name type="scientific">Lecanicillium saksenae</name>
    <dbReference type="NCBI Taxonomy" id="468837"/>
    <lineage>
        <taxon>Eukaryota</taxon>
        <taxon>Fungi</taxon>
        <taxon>Dikarya</taxon>
        <taxon>Ascomycota</taxon>
        <taxon>Pezizomycotina</taxon>
        <taxon>Sordariomycetes</taxon>
        <taxon>Hypocreomycetidae</taxon>
        <taxon>Hypocreales</taxon>
        <taxon>Cordycipitaceae</taxon>
        <taxon>Lecanicillium</taxon>
    </lineage>
</organism>
<evidence type="ECO:0000313" key="2">
    <source>
        <dbReference type="Proteomes" id="UP001148737"/>
    </source>
</evidence>
<dbReference type="EMBL" id="JANAKD010002207">
    <property type="protein sequence ID" value="KAJ3474348.1"/>
    <property type="molecule type" value="Genomic_DNA"/>
</dbReference>
<protein>
    <submittedName>
        <fullName evidence="1">Uncharacterized protein</fullName>
    </submittedName>
</protein>
<evidence type="ECO:0000313" key="1">
    <source>
        <dbReference type="EMBL" id="KAJ3474348.1"/>
    </source>
</evidence>